<dbReference type="GO" id="GO:0032502">
    <property type="term" value="P:developmental process"/>
    <property type="evidence" value="ECO:0007669"/>
    <property type="project" value="TreeGrafter"/>
</dbReference>
<evidence type="ECO:0000313" key="11">
    <source>
        <dbReference type="EMBL" id="CAJ1936772.1"/>
    </source>
</evidence>
<dbReference type="FunFam" id="1.25.70.10:FF:000004">
    <property type="entry name" value="Transcription termination factor mterf4, chloroplastic"/>
    <property type="match status" value="1"/>
</dbReference>
<name>A0AA86SPQ2_9FABA</name>
<dbReference type="SMART" id="SM00733">
    <property type="entry name" value="Mterf"/>
    <property type="match status" value="9"/>
</dbReference>
<evidence type="ECO:0000256" key="7">
    <source>
        <dbReference type="ARBA" id="ARBA00023015"/>
    </source>
</evidence>
<dbReference type="GO" id="GO:0009507">
    <property type="term" value="C:chloroplast"/>
    <property type="evidence" value="ECO:0007669"/>
    <property type="project" value="UniProtKB-SubCell"/>
</dbReference>
<dbReference type="Proteomes" id="UP001189624">
    <property type="component" value="Chromosome 3"/>
</dbReference>
<proteinExistence type="inferred from homology"/>
<keyword evidence="3" id="KW-0806">Transcription termination</keyword>
<keyword evidence="6" id="KW-0809">Transit peptide</keyword>
<evidence type="ECO:0000256" key="5">
    <source>
        <dbReference type="ARBA" id="ARBA00022640"/>
    </source>
</evidence>
<reference evidence="11" key="1">
    <citation type="submission" date="2023-10" db="EMBL/GenBank/DDBJ databases">
        <authorList>
            <person name="Domelevo Entfellner J.-B."/>
        </authorList>
    </citation>
    <scope>NUCLEOTIDE SEQUENCE</scope>
</reference>
<keyword evidence="12" id="KW-1185">Reference proteome</keyword>
<evidence type="ECO:0000256" key="2">
    <source>
        <dbReference type="ARBA" id="ARBA00007692"/>
    </source>
</evidence>
<dbReference type="Pfam" id="PF02536">
    <property type="entry name" value="mTERF"/>
    <property type="match status" value="1"/>
</dbReference>
<dbReference type="FunFam" id="1.25.70.10:FF:000005">
    <property type="entry name" value="Transcription termination factor MTERF4, chloroplastic"/>
    <property type="match status" value="1"/>
</dbReference>
<evidence type="ECO:0000256" key="10">
    <source>
        <dbReference type="ARBA" id="ARBA00077581"/>
    </source>
</evidence>
<comment type="subcellular location">
    <subcellularLocation>
        <location evidence="1">Plastid</location>
        <location evidence="1">Chloroplast</location>
    </subcellularLocation>
</comment>
<sequence length="494" mass="56386">MVTRRKLLNLLSTLNVSDLLPFHANAFNPFSKTPKTLRVYYGSQSSKLPEYEMPSVTWGVIQGRKEKLVSRVIIFDYLKGLGIIPDELHDLELPSTVDVMRERVEFLQKIGLTVDDINNYPLILGCSVRKNMIPVLGYLEKIGIARPKLGEFVKNYPQVLHASVIVELAPVVKFLRGLDVEKDDIGYVLQKYPELLGFKLEGTMSTSVAYLVSIGVNPRDIGPMVTQYPYLLGMRVGTVIKPMIDYLVDLGLPKKVLARMLEKRAYILGYDFLETVKSNVECLISFGVRRECLASVIAQHPQILGLPLKAKLSTQQYFFSLKLKVDPEGFARVVENMPQVVSLHQHVIMKPVDFLLGRTLTVEDVASMVIKCPQLLALRVELMKNSYYFFKSEMGRPLKELVEFPEYFTYSLESRIKPRYQKLKSKGIRCSLNWMLNCSDQRFEERLQGHYIETESVGPRFCMGGKLELPGNDMMSDEEDESDDEVLYRRTVSL</sequence>
<dbReference type="InterPro" id="IPR003690">
    <property type="entry name" value="MTERF"/>
</dbReference>
<evidence type="ECO:0000256" key="4">
    <source>
        <dbReference type="ARBA" id="ARBA00022528"/>
    </source>
</evidence>
<accession>A0AA86SPQ2</accession>
<keyword evidence="5" id="KW-0934">Plastid</keyword>
<evidence type="ECO:0000256" key="6">
    <source>
        <dbReference type="ARBA" id="ARBA00022946"/>
    </source>
</evidence>
<dbReference type="Gene3D" id="1.25.70.10">
    <property type="entry name" value="Transcription termination factor 3, mitochondrial"/>
    <property type="match status" value="2"/>
</dbReference>
<evidence type="ECO:0000313" key="12">
    <source>
        <dbReference type="Proteomes" id="UP001189624"/>
    </source>
</evidence>
<dbReference type="GO" id="GO:0008380">
    <property type="term" value="P:RNA splicing"/>
    <property type="evidence" value="ECO:0007669"/>
    <property type="project" value="UniProtKB-ARBA"/>
</dbReference>
<dbReference type="GO" id="GO:0006353">
    <property type="term" value="P:DNA-templated transcription termination"/>
    <property type="evidence" value="ECO:0007669"/>
    <property type="project" value="UniProtKB-KW"/>
</dbReference>
<dbReference type="PANTHER" id="PTHR13068:SF24">
    <property type="entry name" value="EXPRESSED PROTEIN"/>
    <property type="match status" value="1"/>
</dbReference>
<comment type="similarity">
    <text evidence="2">Belongs to the mTERF family.</text>
</comment>
<evidence type="ECO:0000256" key="9">
    <source>
        <dbReference type="ARBA" id="ARBA00071985"/>
    </source>
</evidence>
<organism evidence="11 12">
    <name type="scientific">Sphenostylis stenocarpa</name>
    <dbReference type="NCBI Taxonomy" id="92480"/>
    <lineage>
        <taxon>Eukaryota</taxon>
        <taxon>Viridiplantae</taxon>
        <taxon>Streptophyta</taxon>
        <taxon>Embryophyta</taxon>
        <taxon>Tracheophyta</taxon>
        <taxon>Spermatophyta</taxon>
        <taxon>Magnoliopsida</taxon>
        <taxon>eudicotyledons</taxon>
        <taxon>Gunneridae</taxon>
        <taxon>Pentapetalae</taxon>
        <taxon>rosids</taxon>
        <taxon>fabids</taxon>
        <taxon>Fabales</taxon>
        <taxon>Fabaceae</taxon>
        <taxon>Papilionoideae</taxon>
        <taxon>50 kb inversion clade</taxon>
        <taxon>NPAAA clade</taxon>
        <taxon>indigoferoid/millettioid clade</taxon>
        <taxon>Phaseoleae</taxon>
        <taxon>Sphenostylis</taxon>
    </lineage>
</organism>
<keyword evidence="7" id="KW-0805">Transcription regulation</keyword>
<keyword evidence="4" id="KW-0150">Chloroplast</keyword>
<evidence type="ECO:0000256" key="8">
    <source>
        <dbReference type="ARBA" id="ARBA00023163"/>
    </source>
</evidence>
<evidence type="ECO:0000256" key="1">
    <source>
        <dbReference type="ARBA" id="ARBA00004229"/>
    </source>
</evidence>
<dbReference type="GO" id="GO:0003676">
    <property type="term" value="F:nucleic acid binding"/>
    <property type="evidence" value="ECO:0007669"/>
    <property type="project" value="InterPro"/>
</dbReference>
<dbReference type="Gramene" id="rna-AYBTSS11_LOCUS7650">
    <property type="protein sequence ID" value="CAJ1936772.1"/>
    <property type="gene ID" value="gene-AYBTSS11_LOCUS7650"/>
</dbReference>
<gene>
    <name evidence="11" type="ORF">AYBTSS11_LOCUS7650</name>
</gene>
<dbReference type="EMBL" id="OY731400">
    <property type="protein sequence ID" value="CAJ1936772.1"/>
    <property type="molecule type" value="Genomic_DNA"/>
</dbReference>
<dbReference type="PANTHER" id="PTHR13068">
    <property type="entry name" value="CGI-12 PROTEIN-RELATED"/>
    <property type="match status" value="1"/>
</dbReference>
<dbReference type="InterPro" id="IPR038538">
    <property type="entry name" value="MTERF_sf"/>
</dbReference>
<keyword evidence="8" id="KW-0804">Transcription</keyword>
<dbReference type="AlphaFoldDB" id="A0AA86SPQ2"/>
<protein>
    <recommendedName>
        <fullName evidence="9">Transcription termination factor MTERF4, chloroplastic</fullName>
    </recommendedName>
    <alternativeName>
        <fullName evidence="10">Mitochondrial transcription termination factor 4</fullName>
    </alternativeName>
</protein>
<evidence type="ECO:0000256" key="3">
    <source>
        <dbReference type="ARBA" id="ARBA00022472"/>
    </source>
</evidence>